<accession>S3DXV3</accession>
<name>S3DXV3_GLAL2</name>
<dbReference type="OMA" id="HANHHAW"/>
<dbReference type="KEGG" id="glz:GLAREA_04150"/>
<dbReference type="eggNOG" id="ENOG502SIBV">
    <property type="taxonomic scope" value="Eukaryota"/>
</dbReference>
<proteinExistence type="predicted"/>
<dbReference type="HOGENOM" id="CLU_035510_0_0_1"/>
<sequence length="543" mass="60814">MGENISELEGKTVEVSESPLDAVNFTLWDDKPPINDPNLELFHTTSRPIPPYFWGGKFSSSKETTVFPTHDGYEEARELIGDGGTENLKKLTGKAIQYLLDTFGAMDQPEAIASKHVARLSLSHDLQRWREEQHAQGRVLPSKGHGLKPVSEEVCKLWGTENWPAALTTHGAMFGCANMNLFIGAYDSKALVSNYLNDLAFYYEHGYHTVFPDFEKLLKNSLTDAHAIQTPGGLERRISAEIGIKYIKAKVELEEKYKTKVGNRSAIMSRETAQIVSLCESSLLGVAGEAAARGYDPAGIMADMVFSCPATDVVDVGCDLHNCEIMNSFLNTADFTDTGIVTEEKLRRIYDAYSFTGARIFVDRWAEPSARMNAQLYKWHILNDRHRFYRLAVLGYSKRRKTPPDQREADFDEAFDERLHTTGFSRPLKSACDGGDPCDAVKRLAEKSELSSLIYDVWWYLVTGPMEYVSGGKVDGDRELELTDKLGWMLAFAYSKGLFLELTWLCSHSSHHAWQVNYLFEAAMFGSLLDDGALGGKLDRVEA</sequence>
<dbReference type="GeneID" id="19463205"/>
<dbReference type="Proteomes" id="UP000016922">
    <property type="component" value="Unassembled WGS sequence"/>
</dbReference>
<dbReference type="AlphaFoldDB" id="S3DXV3"/>
<keyword evidence="2" id="KW-1185">Reference proteome</keyword>
<dbReference type="RefSeq" id="XP_008082594.1">
    <property type="nucleotide sequence ID" value="XM_008084403.1"/>
</dbReference>
<evidence type="ECO:0000313" key="1">
    <source>
        <dbReference type="EMBL" id="EPE31183.1"/>
    </source>
</evidence>
<dbReference type="EMBL" id="KE145363">
    <property type="protein sequence ID" value="EPE31183.1"/>
    <property type="molecule type" value="Genomic_DNA"/>
</dbReference>
<dbReference type="OrthoDB" id="640151at2759"/>
<evidence type="ECO:0000313" key="2">
    <source>
        <dbReference type="Proteomes" id="UP000016922"/>
    </source>
</evidence>
<protein>
    <submittedName>
        <fullName evidence="1">Uncharacterized protein</fullName>
    </submittedName>
</protein>
<reference evidence="1 2" key="1">
    <citation type="journal article" date="2013" name="BMC Genomics">
        <title>Genomics-driven discovery of the pneumocandin biosynthetic gene cluster in the fungus Glarea lozoyensis.</title>
        <authorList>
            <person name="Chen L."/>
            <person name="Yue Q."/>
            <person name="Zhang X."/>
            <person name="Xiang M."/>
            <person name="Wang C."/>
            <person name="Li S."/>
            <person name="Che Y."/>
            <person name="Ortiz-Lopez F.J."/>
            <person name="Bills G.F."/>
            <person name="Liu X."/>
            <person name="An Z."/>
        </authorList>
    </citation>
    <scope>NUCLEOTIDE SEQUENCE [LARGE SCALE GENOMIC DNA]</scope>
    <source>
        <strain evidence="2">ATCC 20868 / MF5171</strain>
    </source>
</reference>
<gene>
    <name evidence="1" type="ORF">GLAREA_04150</name>
</gene>
<organism evidence="1 2">
    <name type="scientific">Glarea lozoyensis (strain ATCC 20868 / MF5171)</name>
    <dbReference type="NCBI Taxonomy" id="1116229"/>
    <lineage>
        <taxon>Eukaryota</taxon>
        <taxon>Fungi</taxon>
        <taxon>Dikarya</taxon>
        <taxon>Ascomycota</taxon>
        <taxon>Pezizomycotina</taxon>
        <taxon>Leotiomycetes</taxon>
        <taxon>Helotiales</taxon>
        <taxon>Helotiaceae</taxon>
        <taxon>Glarea</taxon>
    </lineage>
</organism>